<comment type="caution">
    <text evidence="4">The sequence shown here is derived from an EMBL/GenBank/DDBJ whole genome shotgun (WGS) entry which is preliminary data.</text>
</comment>
<gene>
    <name evidence="4" type="ORF">H2200_000069</name>
</gene>
<dbReference type="AlphaFoldDB" id="A0AA38XN23"/>
<evidence type="ECO:0000313" key="5">
    <source>
        <dbReference type="Proteomes" id="UP001172673"/>
    </source>
</evidence>
<dbReference type="InterPro" id="IPR013083">
    <property type="entry name" value="Znf_RING/FYVE/PHD"/>
</dbReference>
<dbReference type="GO" id="GO:0008270">
    <property type="term" value="F:zinc ion binding"/>
    <property type="evidence" value="ECO:0007669"/>
    <property type="project" value="UniProtKB-KW"/>
</dbReference>
<keyword evidence="1" id="KW-0863">Zinc-finger</keyword>
<keyword evidence="1" id="KW-0862">Zinc</keyword>
<evidence type="ECO:0000256" key="2">
    <source>
        <dbReference type="SAM" id="MobiDB-lite"/>
    </source>
</evidence>
<evidence type="ECO:0000256" key="1">
    <source>
        <dbReference type="PROSITE-ProRule" id="PRU00175"/>
    </source>
</evidence>
<dbReference type="SUPFAM" id="SSF57850">
    <property type="entry name" value="RING/U-box"/>
    <property type="match status" value="1"/>
</dbReference>
<keyword evidence="5" id="KW-1185">Reference proteome</keyword>
<feature type="region of interest" description="Disordered" evidence="2">
    <location>
        <begin position="220"/>
        <end position="273"/>
    </location>
</feature>
<dbReference type="Proteomes" id="UP001172673">
    <property type="component" value="Unassembled WGS sequence"/>
</dbReference>
<evidence type="ECO:0000313" key="4">
    <source>
        <dbReference type="EMBL" id="KAJ9616351.1"/>
    </source>
</evidence>
<dbReference type="PROSITE" id="PS50089">
    <property type="entry name" value="ZF_RING_2"/>
    <property type="match status" value="1"/>
</dbReference>
<protein>
    <recommendedName>
        <fullName evidence="3">RING-type domain-containing protein</fullName>
    </recommendedName>
</protein>
<feature type="domain" description="RING-type" evidence="3">
    <location>
        <begin position="441"/>
        <end position="489"/>
    </location>
</feature>
<accession>A0AA38XN23</accession>
<evidence type="ECO:0000259" key="3">
    <source>
        <dbReference type="PROSITE" id="PS50089"/>
    </source>
</evidence>
<dbReference type="EMBL" id="JAPDRK010000001">
    <property type="protein sequence ID" value="KAJ9616351.1"/>
    <property type="molecule type" value="Genomic_DNA"/>
</dbReference>
<reference evidence="4" key="1">
    <citation type="submission" date="2022-10" db="EMBL/GenBank/DDBJ databases">
        <title>Culturing micro-colonial fungi from biological soil crusts in the Mojave desert and describing Neophaeococcomyces mojavensis, and introducing the new genera and species Taxawa tesnikishii.</title>
        <authorList>
            <person name="Kurbessoian T."/>
            <person name="Stajich J.E."/>
        </authorList>
    </citation>
    <scope>NUCLEOTIDE SEQUENCE</scope>
    <source>
        <strain evidence="4">TK_41</strain>
    </source>
</reference>
<dbReference type="Pfam" id="PF13639">
    <property type="entry name" value="zf-RING_2"/>
    <property type="match status" value="1"/>
</dbReference>
<organism evidence="4 5">
    <name type="scientific">Cladophialophora chaetospira</name>
    <dbReference type="NCBI Taxonomy" id="386627"/>
    <lineage>
        <taxon>Eukaryota</taxon>
        <taxon>Fungi</taxon>
        <taxon>Dikarya</taxon>
        <taxon>Ascomycota</taxon>
        <taxon>Pezizomycotina</taxon>
        <taxon>Eurotiomycetes</taxon>
        <taxon>Chaetothyriomycetidae</taxon>
        <taxon>Chaetothyriales</taxon>
        <taxon>Herpotrichiellaceae</taxon>
        <taxon>Cladophialophora</taxon>
    </lineage>
</organism>
<name>A0AA38XN23_9EURO</name>
<proteinExistence type="predicted"/>
<dbReference type="InterPro" id="IPR001841">
    <property type="entry name" value="Znf_RING"/>
</dbReference>
<feature type="compositionally biased region" description="Acidic residues" evidence="2">
    <location>
        <begin position="220"/>
        <end position="251"/>
    </location>
</feature>
<keyword evidence="1" id="KW-0479">Metal-binding</keyword>
<dbReference type="Gene3D" id="3.30.40.10">
    <property type="entry name" value="Zinc/RING finger domain, C3HC4 (zinc finger)"/>
    <property type="match status" value="1"/>
</dbReference>
<sequence length="533" mass="61176">MDQIHQIQHRLEHFMRTQLRHIPPQQQREAVRNFARSVPGRLTLEQRHSLRFIFLDCLSRSLEGIPVQDALDIYFFNFLPGPAELEPLRSQVKNFVFDGLAGLSEARDISDAMARFLESVNVDVSSLDVDIRECLLHEVMWHLPCSPHRALSLSLWEDHLSGNVAGIQECIDNASLPIDSHYFSNFRENDIRGDEAADVPRPRSPLFSNVRHFFNRLGEDDPFDEEDSFDEENSFDEETPFDEEASIDEESSVDKEASFDEETPSDDSSTTDDMSIYEIEDWASDLVEVVTAVVRTGVILLMMLEKMGKVDDPAKGVASHGLRTHDMSRWPRLELPDSIPSEQVPIITEKFSRVQERVQQRIQTMFLVEPYISSQEDLLLSGEDLFNGAASRYVRAECRALLARTIATCQTSRMRQITIPPPMRSEPMNLIARPHDFEDPCPICLEKSDIHPPTVTYRCCNRGFHPSCLFQWFSEKSRDFEPISCPWCRAEIDEEFVGELLLHLITEEEIGRIGYGQTIKKHNPKRPQWAANV</sequence>